<dbReference type="PROSITE" id="PS50855">
    <property type="entry name" value="COX1"/>
    <property type="match status" value="1"/>
</dbReference>
<dbReference type="Gene3D" id="1.20.210.10">
    <property type="entry name" value="Cytochrome c oxidase-like, subunit I domain"/>
    <property type="match status" value="1"/>
</dbReference>
<dbReference type="GO" id="GO:0009060">
    <property type="term" value="P:aerobic respiration"/>
    <property type="evidence" value="ECO:0007669"/>
    <property type="project" value="InterPro"/>
</dbReference>
<dbReference type="EMBL" id="QTKX01000013">
    <property type="protein sequence ID" value="MBS8267099.1"/>
    <property type="molecule type" value="Genomic_DNA"/>
</dbReference>
<evidence type="ECO:0000313" key="6">
    <source>
        <dbReference type="EMBL" id="MBS8267099.1"/>
    </source>
</evidence>
<feature type="transmembrane region" description="Helical" evidence="4">
    <location>
        <begin position="106"/>
        <end position="135"/>
    </location>
</feature>
<organism evidence="6 7">
    <name type="scientific">Mesobacillus boroniphilus</name>
    <dbReference type="NCBI Taxonomy" id="308892"/>
    <lineage>
        <taxon>Bacteria</taxon>
        <taxon>Bacillati</taxon>
        <taxon>Bacillota</taxon>
        <taxon>Bacilli</taxon>
        <taxon>Bacillales</taxon>
        <taxon>Bacillaceae</taxon>
        <taxon>Mesobacillus</taxon>
    </lineage>
</organism>
<dbReference type="InterPro" id="IPR000883">
    <property type="entry name" value="Cyt_C_Oxase_1"/>
</dbReference>
<evidence type="ECO:0000256" key="2">
    <source>
        <dbReference type="ARBA" id="ARBA00022982"/>
    </source>
</evidence>
<dbReference type="PRINTS" id="PR01165">
    <property type="entry name" value="CYCOXIDASEI"/>
</dbReference>
<feature type="domain" description="Cytochrome oxidase subunit I profile" evidence="5">
    <location>
        <begin position="45"/>
        <end position="155"/>
    </location>
</feature>
<evidence type="ECO:0000259" key="5">
    <source>
        <dbReference type="PROSITE" id="PS50855"/>
    </source>
</evidence>
<feature type="non-terminal residue" evidence="6">
    <location>
        <position position="155"/>
    </location>
</feature>
<dbReference type="GO" id="GO:0022904">
    <property type="term" value="P:respiratory electron transport chain"/>
    <property type="evidence" value="ECO:0007669"/>
    <property type="project" value="TreeGrafter"/>
</dbReference>
<proteinExistence type="predicted"/>
<dbReference type="InterPro" id="IPR023616">
    <property type="entry name" value="Cyt_c_oxase-like_su1_dom"/>
</dbReference>
<keyword evidence="7" id="KW-1185">Reference proteome</keyword>
<accession>A0A944GYW5</accession>
<feature type="transmembrane region" description="Helical" evidence="4">
    <location>
        <begin position="66"/>
        <end position="86"/>
    </location>
</feature>
<evidence type="ECO:0000256" key="1">
    <source>
        <dbReference type="ARBA" id="ARBA00022660"/>
    </source>
</evidence>
<dbReference type="Pfam" id="PF00115">
    <property type="entry name" value="COX1"/>
    <property type="match status" value="1"/>
</dbReference>
<keyword evidence="4" id="KW-0812">Transmembrane</keyword>
<comment type="caution">
    <text evidence="6">The sequence shown here is derived from an EMBL/GenBank/DDBJ whole genome shotgun (WGS) entry which is preliminary data.</text>
</comment>
<gene>
    <name evidence="6" type="ORF">DYI25_22235</name>
</gene>
<keyword evidence="2" id="KW-0249">Electron transport</keyword>
<evidence type="ECO:0000256" key="4">
    <source>
        <dbReference type="SAM" id="Phobius"/>
    </source>
</evidence>
<keyword evidence="4" id="KW-1133">Transmembrane helix</keyword>
<dbReference type="GO" id="GO:0004129">
    <property type="term" value="F:cytochrome-c oxidase activity"/>
    <property type="evidence" value="ECO:0007669"/>
    <property type="project" value="InterPro"/>
</dbReference>
<dbReference type="GO" id="GO:0016020">
    <property type="term" value="C:membrane"/>
    <property type="evidence" value="ECO:0007669"/>
    <property type="project" value="InterPro"/>
</dbReference>
<keyword evidence="1" id="KW-0813">Transport</keyword>
<sequence>MDWDAIITVGALIAAPFGYLIGIGCFDYWFRWASGAPTIPEDHSGHGATGWRDYFRVNTDHKVIGIQYICTTFFFFIAAGLMAMLMRAELAQPGTQFVDPNTFNGLFSVHASLMIFLFIIPVFAGIANFVIPLMIGAPDMAFPRLNALSFWMLPV</sequence>
<evidence type="ECO:0000313" key="7">
    <source>
        <dbReference type="Proteomes" id="UP000761411"/>
    </source>
</evidence>
<name>A0A944GYW5_9BACI</name>
<protein>
    <submittedName>
        <fullName evidence="6">Cytochrome c oxidase subunit I</fullName>
    </submittedName>
</protein>
<keyword evidence="4" id="KW-0472">Membrane</keyword>
<dbReference type="PANTHER" id="PTHR10422">
    <property type="entry name" value="CYTOCHROME C OXIDASE SUBUNIT 1"/>
    <property type="match status" value="1"/>
</dbReference>
<comment type="function">
    <text evidence="3">Cytochrome c oxidase is the component of the respiratory chain that catalyzes the reduction of oxygen to water. Subunits 1-3 form the functional core of the enzyme complex. CO I is the catalytic subunit of the enzyme. Electrons originating in cytochrome c are transferred via the copper A center of subunit 2 and heme A of subunit 1 to the bimetallic center formed by heme A3 and copper B.</text>
</comment>
<dbReference type="GO" id="GO:0020037">
    <property type="term" value="F:heme binding"/>
    <property type="evidence" value="ECO:0007669"/>
    <property type="project" value="InterPro"/>
</dbReference>
<dbReference type="SUPFAM" id="SSF81442">
    <property type="entry name" value="Cytochrome c oxidase subunit I-like"/>
    <property type="match status" value="1"/>
</dbReference>
<evidence type="ECO:0000256" key="3">
    <source>
        <dbReference type="ARBA" id="ARBA00025218"/>
    </source>
</evidence>
<dbReference type="Proteomes" id="UP000761411">
    <property type="component" value="Unassembled WGS sequence"/>
</dbReference>
<dbReference type="InterPro" id="IPR036927">
    <property type="entry name" value="Cyt_c_oxase-like_su1_sf"/>
</dbReference>
<keyword evidence="1" id="KW-0679">Respiratory chain</keyword>
<reference evidence="6 7" key="1">
    <citation type="journal article" date="2021" name="Microorganisms">
        <title>Bacterial Dimethylsulfoniopropionate Biosynthesis in the East China Sea.</title>
        <authorList>
            <person name="Liu J."/>
            <person name="Zhang Y."/>
            <person name="Liu J."/>
            <person name="Zhong H."/>
            <person name="Williams B.T."/>
            <person name="Zheng Y."/>
            <person name="Curson A.R.J."/>
            <person name="Sun C."/>
            <person name="Sun H."/>
            <person name="Song D."/>
            <person name="Wagner Mackenzie B."/>
            <person name="Bermejo Martinez A."/>
            <person name="Todd J.D."/>
            <person name="Zhang X.H."/>
        </authorList>
    </citation>
    <scope>NUCLEOTIDE SEQUENCE [LARGE SCALE GENOMIC DNA]</scope>
    <source>
        <strain evidence="6 7">ESS08</strain>
    </source>
</reference>
<dbReference type="GO" id="GO:0015990">
    <property type="term" value="P:electron transport coupled proton transport"/>
    <property type="evidence" value="ECO:0007669"/>
    <property type="project" value="TreeGrafter"/>
</dbReference>
<dbReference type="AlphaFoldDB" id="A0A944GYW5"/>
<dbReference type="PANTHER" id="PTHR10422:SF18">
    <property type="entry name" value="CYTOCHROME C OXIDASE SUBUNIT 1"/>
    <property type="match status" value="1"/>
</dbReference>
<feature type="transmembrane region" description="Helical" evidence="4">
    <location>
        <begin position="6"/>
        <end position="30"/>
    </location>
</feature>